<keyword evidence="2" id="KW-1185">Reference proteome</keyword>
<dbReference type="Proteomes" id="UP000077355">
    <property type="component" value="Unassembled WGS sequence"/>
</dbReference>
<dbReference type="RefSeq" id="WP_068647147.1">
    <property type="nucleotide sequence ID" value="NZ_CP043611.1"/>
</dbReference>
<sequence>MKGKRKGTITSKWLKTNALLSHSEIRQYIPMTQRLTSYNLSSMLAKYEMVYIKPERGTYGNGVIRAEVLKQGVNKYQYQIEMKKRTFKDYNSFFQSLKKVTKKRSYLVQMGIHLLKYQKRRFDVRVMVQLNPKVVWETTGIIGRVAHPGKIVTNYHSGGQLVNIEKLLSSHLSLNEQKSVIGKMSRLGVTIAKQLRQKYPDYRQVGVDVGLDVTMKPWIIEVNTNPDPYIFKKLADKSVFRKVMRYRRLKGPIRILKKKK</sequence>
<dbReference type="EMBL" id="LVJI01000006">
    <property type="protein sequence ID" value="OAB47578.1"/>
    <property type="molecule type" value="Genomic_DNA"/>
</dbReference>
<proteinExistence type="predicted"/>
<dbReference type="SUPFAM" id="SSF56059">
    <property type="entry name" value="Glutathione synthetase ATP-binding domain-like"/>
    <property type="match status" value="1"/>
</dbReference>
<accession>A0A168QAW8</accession>
<dbReference type="AlphaFoldDB" id="A0A168QAW8"/>
<name>A0A168QAW8_9BACL</name>
<dbReference type="InterPro" id="IPR026838">
    <property type="entry name" value="YheC/D"/>
</dbReference>
<dbReference type="OrthoDB" id="7869153at2"/>
<evidence type="ECO:0000313" key="1">
    <source>
        <dbReference type="EMBL" id="OAB47578.1"/>
    </source>
</evidence>
<comment type="caution">
    <text evidence="1">The sequence shown here is derived from an EMBL/GenBank/DDBJ whole genome shotgun (WGS) entry which is preliminary data.</text>
</comment>
<organism evidence="1 2">
    <name type="scientific">Paenibacillus antarcticus</name>
    <dbReference type="NCBI Taxonomy" id="253703"/>
    <lineage>
        <taxon>Bacteria</taxon>
        <taxon>Bacillati</taxon>
        <taxon>Bacillota</taxon>
        <taxon>Bacilli</taxon>
        <taxon>Bacillales</taxon>
        <taxon>Paenibacillaceae</taxon>
        <taxon>Paenibacillus</taxon>
    </lineage>
</organism>
<evidence type="ECO:0000313" key="2">
    <source>
        <dbReference type="Proteomes" id="UP000077355"/>
    </source>
</evidence>
<gene>
    <name evidence="1" type="ORF">PBAT_04975</name>
</gene>
<protein>
    <submittedName>
        <fullName evidence="1">Endospore coat-associated protein</fullName>
    </submittedName>
</protein>
<reference evidence="1 2" key="1">
    <citation type="submission" date="2016-03" db="EMBL/GenBank/DDBJ databases">
        <title>Draft genome sequence of Paenibacillus antarcticus CECT 5836.</title>
        <authorList>
            <person name="Shin S.-K."/>
            <person name="Yi H."/>
        </authorList>
    </citation>
    <scope>NUCLEOTIDE SEQUENCE [LARGE SCALE GENOMIC DNA]</scope>
    <source>
        <strain evidence="1 2">CECT 5836</strain>
    </source>
</reference>
<dbReference type="Gene3D" id="3.30.470.20">
    <property type="entry name" value="ATP-grasp fold, B domain"/>
    <property type="match status" value="1"/>
</dbReference>
<dbReference type="Pfam" id="PF14398">
    <property type="entry name" value="ATPgrasp_YheCD"/>
    <property type="match status" value="1"/>
</dbReference>